<dbReference type="SMART" id="SM00849">
    <property type="entry name" value="Lactamase_B"/>
    <property type="match status" value="1"/>
</dbReference>
<sequence>MTDTSTLLYDFPSCTIRGAVVSEMANNVYLITHKETGAQILIDAADSMAAIKELLRDGAGDATVPARLTTIATTHQHWDHVRALAELLEVSGAQTVAGLQDMAGIEAGTGVKIGHPVADGEVLTDVEGLLQLSCVGLRGHTPGSIAYVLQDYRVSGEIMLDVEGATIIFSGDSLFPGGVGNTEGDPQRFASLLDDVQERLFARYPDDAVVLPGHGAATTLGAERASLPLWQDRGW</sequence>
<organism evidence="2 3">
    <name type="scientific">Arthrobacter alpinus</name>
    <dbReference type="NCBI Taxonomy" id="656366"/>
    <lineage>
        <taxon>Bacteria</taxon>
        <taxon>Bacillati</taxon>
        <taxon>Actinomycetota</taxon>
        <taxon>Actinomycetes</taxon>
        <taxon>Micrococcales</taxon>
        <taxon>Micrococcaceae</taxon>
        <taxon>Arthrobacter</taxon>
    </lineage>
</organism>
<dbReference type="EMBL" id="CP012677">
    <property type="protein sequence ID" value="ALE92034.1"/>
    <property type="molecule type" value="Genomic_DNA"/>
</dbReference>
<dbReference type="KEGG" id="aaq:AOC05_06300"/>
<keyword evidence="3" id="KW-1185">Reference proteome</keyword>
<dbReference type="PATRIC" id="fig|656366.3.peg.1346"/>
<dbReference type="GO" id="GO:0016787">
    <property type="term" value="F:hydrolase activity"/>
    <property type="evidence" value="ECO:0007669"/>
    <property type="project" value="UniProtKB-KW"/>
</dbReference>
<name>A0A0M4QM28_9MICC</name>
<accession>A0A0M4QM28</accession>
<dbReference type="Proteomes" id="UP000062833">
    <property type="component" value="Chromosome"/>
</dbReference>
<evidence type="ECO:0000259" key="1">
    <source>
        <dbReference type="SMART" id="SM00849"/>
    </source>
</evidence>
<dbReference type="AlphaFoldDB" id="A0A0M4QM28"/>
<keyword evidence="2" id="KW-0378">Hydrolase</keyword>
<dbReference type="SUPFAM" id="SSF56281">
    <property type="entry name" value="Metallo-hydrolase/oxidoreductase"/>
    <property type="match status" value="1"/>
</dbReference>
<dbReference type="InterPro" id="IPR001279">
    <property type="entry name" value="Metallo-B-lactamas"/>
</dbReference>
<reference evidence="3" key="1">
    <citation type="submission" date="2015-09" db="EMBL/GenBank/DDBJ databases">
        <title>Complete genome of Arthrobacter alpinus strain R3.8.</title>
        <authorList>
            <person name="See-Too W.S."/>
            <person name="Chan K.G."/>
        </authorList>
    </citation>
    <scope>NUCLEOTIDE SEQUENCE [LARGE SCALE GENOMIC DNA]</scope>
    <source>
        <strain evidence="3">R3.8</strain>
    </source>
</reference>
<dbReference type="Pfam" id="PF00753">
    <property type="entry name" value="Lactamase_B"/>
    <property type="match status" value="1"/>
</dbReference>
<dbReference type="InterPro" id="IPR036866">
    <property type="entry name" value="RibonucZ/Hydroxyglut_hydro"/>
</dbReference>
<dbReference type="Gene3D" id="3.60.15.10">
    <property type="entry name" value="Ribonuclease Z/Hydroxyacylglutathione hydrolase-like"/>
    <property type="match status" value="1"/>
</dbReference>
<proteinExistence type="predicted"/>
<evidence type="ECO:0000313" key="2">
    <source>
        <dbReference type="EMBL" id="ALE92034.1"/>
    </source>
</evidence>
<dbReference type="OrthoDB" id="2971563at2"/>
<gene>
    <name evidence="2" type="ORF">AOC05_06300</name>
</gene>
<dbReference type="RefSeq" id="WP_062006502.1">
    <property type="nucleotide sequence ID" value="NZ_CP012677.1"/>
</dbReference>
<protein>
    <submittedName>
        <fullName evidence="2">Zn-dependent hydrolase</fullName>
    </submittedName>
</protein>
<dbReference type="PANTHER" id="PTHR46233:SF1">
    <property type="entry name" value="CONSERVED PROTEIN"/>
    <property type="match status" value="1"/>
</dbReference>
<dbReference type="InterPro" id="IPR051453">
    <property type="entry name" value="MBL_Glyoxalase_II"/>
</dbReference>
<evidence type="ECO:0000313" key="3">
    <source>
        <dbReference type="Proteomes" id="UP000062833"/>
    </source>
</evidence>
<feature type="domain" description="Metallo-beta-lactamase" evidence="1">
    <location>
        <begin position="25"/>
        <end position="214"/>
    </location>
</feature>
<dbReference type="PANTHER" id="PTHR46233">
    <property type="entry name" value="HYDROXYACYLGLUTATHIONE HYDROLASE GLOC"/>
    <property type="match status" value="1"/>
</dbReference>
<dbReference type="CDD" id="cd06262">
    <property type="entry name" value="metallo-hydrolase-like_MBL-fold"/>
    <property type="match status" value="1"/>
</dbReference>